<dbReference type="GO" id="GO:0005886">
    <property type="term" value="C:plasma membrane"/>
    <property type="evidence" value="ECO:0007669"/>
    <property type="project" value="UniProtKB-SubCell"/>
</dbReference>
<dbReference type="EMBL" id="QNGE01000863">
    <property type="protein sequence ID" value="KAA3679059.1"/>
    <property type="molecule type" value="Genomic_DNA"/>
</dbReference>
<dbReference type="PANTHER" id="PTHR45695:SF23">
    <property type="entry name" value="GALANIN-LIKE G-PROTEIN COUPLED RECEPTOR NPR-9"/>
    <property type="match status" value="1"/>
</dbReference>
<dbReference type="PRINTS" id="PR00237">
    <property type="entry name" value="GPCRRHODOPSN"/>
</dbReference>
<keyword evidence="11 12" id="KW-0807">Transducer</keyword>
<feature type="transmembrane region" description="Helical" evidence="13">
    <location>
        <begin position="151"/>
        <end position="171"/>
    </location>
</feature>
<keyword evidence="6 12" id="KW-0297">G-protein coupled receptor</keyword>
<keyword evidence="4 12" id="KW-0812">Transmembrane</keyword>
<feature type="transmembrane region" description="Helical" evidence="13">
    <location>
        <begin position="72"/>
        <end position="97"/>
    </location>
</feature>
<keyword evidence="5 13" id="KW-1133">Transmembrane helix</keyword>
<sequence>MEIGLKSGGPINATNCIQSLSSAEELNHLTIFARYVTPVLFSVIFIVGLVGNLLVIVVVLANAQMRNTTNILIFALAIADLAFIVLCIPSTTIVYFVGGWPLGDILCHMFYYCSFVSVYCSVYTLLLMSLDRFLAVVYPIQCVHIRTQSNSVKAVLCVWIVLLLANLPLFMLSRVVQGSAEGSNSSCVTNYCTYKYLVVEVENSNLVTDNKEFGKVFFTLFFLFGYLIPLVIICALYICLIYRLRCRKIVQLKQSAESRRSQKRVTTLVITVVIIFGLSWLPLHVVFLFQYYSEDPNTTLFRVIQIVCNCLAYGNSCVNPIFYAFLSINFRKAFIDLLHGRRQPVGTIPTKLVTIINNRNTIQDCDNLLQKTADQQKSSNTVIPVQELTLTDHVYDGNVNRVEQ</sequence>
<dbReference type="Pfam" id="PF00001">
    <property type="entry name" value="7tm_1"/>
    <property type="match status" value="1"/>
</dbReference>
<proteinExistence type="inferred from homology"/>
<keyword evidence="3" id="KW-1003">Cell membrane</keyword>
<evidence type="ECO:0000259" key="14">
    <source>
        <dbReference type="PROSITE" id="PS50262"/>
    </source>
</evidence>
<dbReference type="PROSITE" id="PS50262">
    <property type="entry name" value="G_PROTEIN_RECEP_F1_2"/>
    <property type="match status" value="1"/>
</dbReference>
<evidence type="ECO:0000313" key="16">
    <source>
        <dbReference type="Proteomes" id="UP000324629"/>
    </source>
</evidence>
<gene>
    <name evidence="15" type="ORF">DEA37_0000272</name>
</gene>
<keyword evidence="10" id="KW-0325">Glycoprotein</keyword>
<dbReference type="GO" id="GO:0004983">
    <property type="term" value="F:neuropeptide Y receptor activity"/>
    <property type="evidence" value="ECO:0007669"/>
    <property type="project" value="InterPro"/>
</dbReference>
<comment type="similarity">
    <text evidence="2 12">Belongs to the G-protein coupled receptor 1 family.</text>
</comment>
<keyword evidence="16" id="KW-1185">Reference proteome</keyword>
<evidence type="ECO:0000256" key="12">
    <source>
        <dbReference type="RuleBase" id="RU000688"/>
    </source>
</evidence>
<evidence type="ECO:0000256" key="13">
    <source>
        <dbReference type="SAM" id="Phobius"/>
    </source>
</evidence>
<dbReference type="InterPro" id="IPR000611">
    <property type="entry name" value="NPY_rcpt"/>
</dbReference>
<evidence type="ECO:0000256" key="7">
    <source>
        <dbReference type="ARBA" id="ARBA00023136"/>
    </source>
</evidence>
<feature type="transmembrane region" description="Helical" evidence="13">
    <location>
        <begin position="216"/>
        <end position="244"/>
    </location>
</feature>
<dbReference type="InterPro" id="IPR017452">
    <property type="entry name" value="GPCR_Rhodpsn_7TM"/>
</dbReference>
<feature type="transmembrane region" description="Helical" evidence="13">
    <location>
        <begin position="39"/>
        <end position="60"/>
    </location>
</feature>
<evidence type="ECO:0000256" key="5">
    <source>
        <dbReference type="ARBA" id="ARBA00022989"/>
    </source>
</evidence>
<dbReference type="Gene3D" id="1.20.1070.10">
    <property type="entry name" value="Rhodopsin 7-helix transmembrane proteins"/>
    <property type="match status" value="1"/>
</dbReference>
<evidence type="ECO:0000313" key="15">
    <source>
        <dbReference type="EMBL" id="KAA3679059.1"/>
    </source>
</evidence>
<feature type="transmembrane region" description="Helical" evidence="13">
    <location>
        <begin position="265"/>
        <end position="291"/>
    </location>
</feature>
<comment type="caution">
    <text evidence="15">The sequence shown here is derived from an EMBL/GenBank/DDBJ whole genome shotgun (WGS) entry which is preliminary data.</text>
</comment>
<evidence type="ECO:0000256" key="6">
    <source>
        <dbReference type="ARBA" id="ARBA00023040"/>
    </source>
</evidence>
<dbReference type="SMART" id="SM01381">
    <property type="entry name" value="7TM_GPCR_Srsx"/>
    <property type="match status" value="1"/>
</dbReference>
<evidence type="ECO:0000256" key="2">
    <source>
        <dbReference type="ARBA" id="ARBA00010663"/>
    </source>
</evidence>
<feature type="transmembrane region" description="Helical" evidence="13">
    <location>
        <begin position="303"/>
        <end position="326"/>
    </location>
</feature>
<accession>A0A5J4NUA6</accession>
<comment type="subcellular location">
    <subcellularLocation>
        <location evidence="1">Cell membrane</location>
        <topology evidence="1">Multi-pass membrane protein</topology>
    </subcellularLocation>
</comment>
<feature type="transmembrane region" description="Helical" evidence="13">
    <location>
        <begin position="109"/>
        <end position="130"/>
    </location>
</feature>
<evidence type="ECO:0000256" key="4">
    <source>
        <dbReference type="ARBA" id="ARBA00022692"/>
    </source>
</evidence>
<evidence type="ECO:0000256" key="8">
    <source>
        <dbReference type="ARBA" id="ARBA00023157"/>
    </source>
</evidence>
<evidence type="ECO:0000256" key="10">
    <source>
        <dbReference type="ARBA" id="ARBA00023180"/>
    </source>
</evidence>
<evidence type="ECO:0000256" key="11">
    <source>
        <dbReference type="ARBA" id="ARBA00023224"/>
    </source>
</evidence>
<feature type="domain" description="G-protein coupled receptors family 1 profile" evidence="14">
    <location>
        <begin position="51"/>
        <end position="323"/>
    </location>
</feature>
<keyword evidence="9 12" id="KW-0675">Receptor</keyword>
<evidence type="ECO:0000256" key="3">
    <source>
        <dbReference type="ARBA" id="ARBA00022475"/>
    </source>
</evidence>
<dbReference type="PRINTS" id="PR01012">
    <property type="entry name" value="NRPEPTIDEYR"/>
</dbReference>
<dbReference type="Proteomes" id="UP000324629">
    <property type="component" value="Unassembled WGS sequence"/>
</dbReference>
<dbReference type="PROSITE" id="PS00237">
    <property type="entry name" value="G_PROTEIN_RECEP_F1_1"/>
    <property type="match status" value="1"/>
</dbReference>
<reference evidence="15 16" key="1">
    <citation type="journal article" date="2019" name="Gigascience">
        <title>Whole-genome sequence of the oriental lung fluke Paragonimus westermani.</title>
        <authorList>
            <person name="Oey H."/>
            <person name="Zakrzewski M."/>
            <person name="Narain K."/>
            <person name="Devi K.R."/>
            <person name="Agatsuma T."/>
            <person name="Nawaratna S."/>
            <person name="Gobert G.N."/>
            <person name="Jones M.K."/>
            <person name="Ragan M.A."/>
            <person name="McManus D.P."/>
            <person name="Krause L."/>
        </authorList>
    </citation>
    <scope>NUCLEOTIDE SEQUENCE [LARGE SCALE GENOMIC DNA]</scope>
    <source>
        <strain evidence="15 16">IND2009</strain>
    </source>
</reference>
<dbReference type="InterPro" id="IPR000276">
    <property type="entry name" value="GPCR_Rhodpsn"/>
</dbReference>
<evidence type="ECO:0000256" key="9">
    <source>
        <dbReference type="ARBA" id="ARBA00023170"/>
    </source>
</evidence>
<evidence type="ECO:0000256" key="1">
    <source>
        <dbReference type="ARBA" id="ARBA00004651"/>
    </source>
</evidence>
<organism evidence="15 16">
    <name type="scientific">Paragonimus westermani</name>
    <dbReference type="NCBI Taxonomy" id="34504"/>
    <lineage>
        <taxon>Eukaryota</taxon>
        <taxon>Metazoa</taxon>
        <taxon>Spiralia</taxon>
        <taxon>Lophotrochozoa</taxon>
        <taxon>Platyhelminthes</taxon>
        <taxon>Trematoda</taxon>
        <taxon>Digenea</taxon>
        <taxon>Plagiorchiida</taxon>
        <taxon>Troglotremata</taxon>
        <taxon>Troglotrematidae</taxon>
        <taxon>Paragonimus</taxon>
    </lineage>
</organism>
<keyword evidence="7 13" id="KW-0472">Membrane</keyword>
<keyword evidence="8" id="KW-1015">Disulfide bond</keyword>
<dbReference type="CDD" id="cd15096">
    <property type="entry name" value="7tmA_AstA_R_insect"/>
    <property type="match status" value="1"/>
</dbReference>
<name>A0A5J4NUA6_9TREM</name>
<dbReference type="AlphaFoldDB" id="A0A5J4NUA6"/>
<dbReference type="SUPFAM" id="SSF81321">
    <property type="entry name" value="Family A G protein-coupled receptor-like"/>
    <property type="match status" value="1"/>
</dbReference>
<dbReference type="PANTHER" id="PTHR45695">
    <property type="entry name" value="LEUCOKININ RECEPTOR-RELATED"/>
    <property type="match status" value="1"/>
</dbReference>
<protein>
    <submittedName>
        <fullName evidence="15">Allatostatin receptor</fullName>
    </submittedName>
</protein>